<dbReference type="AlphaFoldDB" id="C7RGH7"/>
<dbReference type="PIRSF" id="PIRSF016557">
    <property type="entry name" value="Caps_synth_CpsB"/>
    <property type="match status" value="1"/>
</dbReference>
<comment type="similarity">
    <text evidence="1">Belongs to the metallo-dependent hydrolases superfamily. CpsB/CapC family.</text>
</comment>
<evidence type="ECO:0000256" key="2">
    <source>
        <dbReference type="ARBA" id="ARBA00013064"/>
    </source>
</evidence>
<dbReference type="SUPFAM" id="SSF89550">
    <property type="entry name" value="PHP domain-like"/>
    <property type="match status" value="1"/>
</dbReference>
<gene>
    <name evidence="6" type="ordered locus">Apre_0542</name>
</gene>
<dbReference type="RefSeq" id="WP_015777499.1">
    <property type="nucleotide sequence ID" value="NC_013171.1"/>
</dbReference>
<organism evidence="6 7">
    <name type="scientific">Anaerococcus prevotii (strain ATCC 9321 / DSM 20548 / JCM 6508 / NCTC 11806 / PC1)</name>
    <name type="common">Peptostreptococcus prevotii</name>
    <name type="synonym">Peptococcus prevotii</name>
    <dbReference type="NCBI Taxonomy" id="525919"/>
    <lineage>
        <taxon>Bacteria</taxon>
        <taxon>Bacillati</taxon>
        <taxon>Bacillota</taxon>
        <taxon>Tissierellia</taxon>
        <taxon>Tissierellales</taxon>
        <taxon>Peptoniphilaceae</taxon>
        <taxon>Anaerococcus</taxon>
    </lineage>
</organism>
<dbReference type="GO" id="GO:0004725">
    <property type="term" value="F:protein tyrosine phosphatase activity"/>
    <property type="evidence" value="ECO:0007669"/>
    <property type="project" value="UniProtKB-EC"/>
</dbReference>
<sequence>MIDIHNHIVYGVDDGSRSLDESMKMVDLYMKAGFTEIIATSHFDRSRYMVEASEIREKVDLLNKAIEDRGLSFKIHPGHEIQVEAGMENKLKTGELLTLNDTRYVLCELSFVNKPNFLEELFYSLGLEGYVPIIAHAERYPYVEKDIDWLLDFIKKGALVQINYSSIKSHKEVTKTLLERNMVHIIGTDAHQSEWRSPEIGGYKREILEIIGEEKFKKLSSTNPSLIIKDQFISSEYDKVIVNKKKEKKSIFNFWRRK</sequence>
<keyword evidence="4" id="KW-0904">Protein phosphatase</keyword>
<dbReference type="InterPro" id="IPR016195">
    <property type="entry name" value="Pol/histidinol_Pase-like"/>
</dbReference>
<dbReference type="OrthoDB" id="9788539at2"/>
<keyword evidence="7" id="KW-1185">Reference proteome</keyword>
<dbReference type="EC" id="3.1.3.48" evidence="2"/>
<dbReference type="PANTHER" id="PTHR39181:SF1">
    <property type="entry name" value="TYROSINE-PROTEIN PHOSPHATASE YWQE"/>
    <property type="match status" value="1"/>
</dbReference>
<protein>
    <recommendedName>
        <fullName evidence="2">protein-tyrosine-phosphatase</fullName>
        <ecNumber evidence="2">3.1.3.48</ecNumber>
    </recommendedName>
</protein>
<dbReference type="eggNOG" id="COG4464">
    <property type="taxonomic scope" value="Bacteria"/>
</dbReference>
<proteinExistence type="inferred from homology"/>
<evidence type="ECO:0000313" key="6">
    <source>
        <dbReference type="EMBL" id="ACV28588.1"/>
    </source>
</evidence>
<comment type="catalytic activity">
    <reaction evidence="5">
        <text>O-phospho-L-tyrosyl-[protein] + H2O = L-tyrosyl-[protein] + phosphate</text>
        <dbReference type="Rhea" id="RHEA:10684"/>
        <dbReference type="Rhea" id="RHEA-COMP:10136"/>
        <dbReference type="Rhea" id="RHEA-COMP:20101"/>
        <dbReference type="ChEBI" id="CHEBI:15377"/>
        <dbReference type="ChEBI" id="CHEBI:43474"/>
        <dbReference type="ChEBI" id="CHEBI:46858"/>
        <dbReference type="ChEBI" id="CHEBI:61978"/>
        <dbReference type="EC" id="3.1.3.48"/>
    </reaction>
</comment>
<dbReference type="KEGG" id="apr:Apre_0542"/>
<evidence type="ECO:0000256" key="3">
    <source>
        <dbReference type="ARBA" id="ARBA00022801"/>
    </source>
</evidence>
<accession>C7RGH7</accession>
<dbReference type="PANTHER" id="PTHR39181">
    <property type="entry name" value="TYROSINE-PROTEIN PHOSPHATASE YWQE"/>
    <property type="match status" value="1"/>
</dbReference>
<dbReference type="EMBL" id="CP001708">
    <property type="protein sequence ID" value="ACV28588.1"/>
    <property type="molecule type" value="Genomic_DNA"/>
</dbReference>
<dbReference type="Pfam" id="PF19567">
    <property type="entry name" value="CpsB_CapC"/>
    <property type="match status" value="1"/>
</dbReference>
<dbReference type="GO" id="GO:0030145">
    <property type="term" value="F:manganese ion binding"/>
    <property type="evidence" value="ECO:0007669"/>
    <property type="project" value="InterPro"/>
</dbReference>
<evidence type="ECO:0000256" key="5">
    <source>
        <dbReference type="ARBA" id="ARBA00051722"/>
    </source>
</evidence>
<evidence type="ECO:0000313" key="7">
    <source>
        <dbReference type="Proteomes" id="UP000002294"/>
    </source>
</evidence>
<dbReference type="HOGENOM" id="CLU_085966_1_0_9"/>
<dbReference type="InterPro" id="IPR016667">
    <property type="entry name" value="Caps_polysacc_synth_CpsB/CapC"/>
</dbReference>
<keyword evidence="3 6" id="KW-0378">Hydrolase</keyword>
<dbReference type="STRING" id="525919.Apre_0542"/>
<evidence type="ECO:0000256" key="4">
    <source>
        <dbReference type="ARBA" id="ARBA00022912"/>
    </source>
</evidence>
<dbReference type="Gene3D" id="3.20.20.140">
    <property type="entry name" value="Metal-dependent hydrolases"/>
    <property type="match status" value="1"/>
</dbReference>
<evidence type="ECO:0000256" key="1">
    <source>
        <dbReference type="ARBA" id="ARBA00005750"/>
    </source>
</evidence>
<dbReference type="Proteomes" id="UP000002294">
    <property type="component" value="Chromosome"/>
</dbReference>
<name>C7RGH7_ANAPD</name>
<reference evidence="6 7" key="1">
    <citation type="journal article" date="2009" name="Stand. Genomic Sci.">
        <title>Complete genome sequence of Anaerococcus prevotii type strain (PC1).</title>
        <authorList>
            <person name="Labutti K."/>
            <person name="Pukall R."/>
            <person name="Steenblock K."/>
            <person name="Glavina Del Rio T."/>
            <person name="Tice H."/>
            <person name="Copeland A."/>
            <person name="Cheng J.F."/>
            <person name="Lucas S."/>
            <person name="Chen F."/>
            <person name="Nolan M."/>
            <person name="Bruce D."/>
            <person name="Goodwin L."/>
            <person name="Pitluck S."/>
            <person name="Ivanova N."/>
            <person name="Mavromatis K."/>
            <person name="Ovchinnikova G."/>
            <person name="Pati A."/>
            <person name="Chen A."/>
            <person name="Palaniappan K."/>
            <person name="Land M."/>
            <person name="Hauser L."/>
            <person name="Chang Y.J."/>
            <person name="Jeffries C.D."/>
            <person name="Chain P."/>
            <person name="Saunders E."/>
            <person name="Brettin T."/>
            <person name="Detter J.C."/>
            <person name="Han C."/>
            <person name="Goker M."/>
            <person name="Bristow J."/>
            <person name="Eisen J.A."/>
            <person name="Markowitz V."/>
            <person name="Hugenholtz P."/>
            <person name="Kyrpides N.C."/>
            <person name="Klenk H.P."/>
            <person name="Lapidus A."/>
        </authorList>
    </citation>
    <scope>NUCLEOTIDE SEQUENCE [LARGE SCALE GENOMIC DNA]</scope>
    <source>
        <strain evidence="7">ATCC 9321 / DSM 20548 / JCM 6508 / NCTC 11806 / PC1</strain>
    </source>
</reference>